<dbReference type="Gene3D" id="1.10.10.1320">
    <property type="entry name" value="Anti-sigma factor, zinc-finger domain"/>
    <property type="match status" value="1"/>
</dbReference>
<protein>
    <submittedName>
        <fullName evidence="2">Anti-sigma factor</fullName>
    </submittedName>
</protein>
<dbReference type="InterPro" id="IPR041916">
    <property type="entry name" value="Anti_sigma_zinc_sf"/>
</dbReference>
<proteinExistence type="predicted"/>
<dbReference type="RefSeq" id="WP_213163334.1">
    <property type="nucleotide sequence ID" value="NZ_CP058214.1"/>
</dbReference>
<feature type="transmembrane region" description="Helical" evidence="1">
    <location>
        <begin position="91"/>
        <end position="110"/>
    </location>
</feature>
<keyword evidence="1" id="KW-1133">Transmembrane helix</keyword>
<sequence>MTDPARNITEDELHAYVDGALKERRRQAVEAWLAAHPADAERVAAWRRQIALMSKAYGAIAEEPVPAHLCARTIAARLGERRPATRLRRGGLAAAAAVLLALGMAGGWMAHGLLGSASPEAEEVWHQALSAHRVFTVEKRHAVEVGSDQREHLVRWLSNRLGYEVVIPDLAGHGFRLMGGRLLASSGEPAAQFMYENAGGDRLTLYVTRANGGADAGFSMGQENGMSAFYWYDGRVSYALVGTLSREALNAIAIDVYRQLEGVRPS</sequence>
<reference evidence="2 3" key="1">
    <citation type="submission" date="2020-06" db="EMBL/GenBank/DDBJ databases">
        <title>Genome sequence of 2 isolates from Red Sea Mangroves.</title>
        <authorList>
            <person name="Sefrji F."/>
            <person name="Michoud G."/>
            <person name="Merlino G."/>
            <person name="Daffonchio D."/>
        </authorList>
    </citation>
    <scope>NUCLEOTIDE SEQUENCE [LARGE SCALE GENOMIC DNA]</scope>
    <source>
        <strain evidence="2 3">R1DC25</strain>
    </source>
</reference>
<organism evidence="2 3">
    <name type="scientific">Kaustia mangrovi</name>
    <dbReference type="NCBI Taxonomy" id="2593653"/>
    <lineage>
        <taxon>Bacteria</taxon>
        <taxon>Pseudomonadati</taxon>
        <taxon>Pseudomonadota</taxon>
        <taxon>Alphaproteobacteria</taxon>
        <taxon>Hyphomicrobiales</taxon>
        <taxon>Parvibaculaceae</taxon>
        <taxon>Kaustia</taxon>
    </lineage>
</organism>
<name>A0A7S8HB41_9HYPH</name>
<dbReference type="EMBL" id="CP058214">
    <property type="protein sequence ID" value="QPC42104.1"/>
    <property type="molecule type" value="Genomic_DNA"/>
</dbReference>
<evidence type="ECO:0000313" key="2">
    <source>
        <dbReference type="EMBL" id="QPC42104.1"/>
    </source>
</evidence>
<evidence type="ECO:0000256" key="1">
    <source>
        <dbReference type="SAM" id="Phobius"/>
    </source>
</evidence>
<gene>
    <name evidence="2" type="ORF">HW532_04920</name>
</gene>
<keyword evidence="3" id="KW-1185">Reference proteome</keyword>
<dbReference type="Proteomes" id="UP000593594">
    <property type="component" value="Chromosome"/>
</dbReference>
<accession>A0A7S8HB41</accession>
<keyword evidence="1" id="KW-0812">Transmembrane</keyword>
<evidence type="ECO:0000313" key="3">
    <source>
        <dbReference type="Proteomes" id="UP000593594"/>
    </source>
</evidence>
<keyword evidence="1" id="KW-0472">Membrane</keyword>
<dbReference type="AlphaFoldDB" id="A0A7S8HB41"/>
<dbReference type="KEGG" id="kmn:HW532_04920"/>